<feature type="transmembrane region" description="Helical" evidence="1">
    <location>
        <begin position="322"/>
        <end position="341"/>
    </location>
</feature>
<dbReference type="AlphaFoldDB" id="A0A4Y9YV67"/>
<feature type="transmembrane region" description="Helical" evidence="1">
    <location>
        <begin position="138"/>
        <end position="159"/>
    </location>
</feature>
<sequence>MAVHDAHPHLYPSPDVPYLMHPHCSTSAIAANTMPHIFKHKREIDDRLRCVWLLINYDPVISTSRPRRTAESMLAAAAHMLLAIGERLLVMVLVDPPDVNDEDHMPSTRPIKTASCYMDFARSIFQHVWRAVLRCHDFSIMGDICLYTALFGGSIYVLLYRRPNKYHLGASIALFLLTTAFTGVTLSEVLTEPIITSSSNIVDGNTVVPCAAGSSEREHEALLGDLLEVVITVVVTCMNWIADGVLIYRCVVLYPERLGRWVGILLGVLLLAETATGFAQSYLATEEYHLVQQQTSADEGTLPPGWVAITITLTNLSTANTLLALVVNVLATALIASRIWLMAHQLEKTLGSKAGVRYRAAISIIVESGFLITASQLVMTCTNLVDTTLVYNNLISSISQMLVVISPTLIIVRVGLGRGFDSVVDTAHQHHAPQGARETQIRSIHFAGPRSITTDASHIASLGALVPGPELEMEGDADRGTEHLNAEKAGGTKAEVAPGVV</sequence>
<feature type="transmembrane region" description="Helical" evidence="1">
    <location>
        <begin position="229"/>
        <end position="249"/>
    </location>
</feature>
<keyword evidence="1" id="KW-0472">Membrane</keyword>
<evidence type="ECO:0000313" key="3">
    <source>
        <dbReference type="Proteomes" id="UP000298327"/>
    </source>
</evidence>
<dbReference type="EMBL" id="SEOQ01000324">
    <property type="protein sequence ID" value="TFY65617.1"/>
    <property type="molecule type" value="Genomic_DNA"/>
</dbReference>
<accession>A0A4Y9YV67</accession>
<feature type="transmembrane region" description="Helical" evidence="1">
    <location>
        <begin position="391"/>
        <end position="412"/>
    </location>
</feature>
<feature type="transmembrane region" description="Helical" evidence="1">
    <location>
        <begin position="261"/>
        <end position="283"/>
    </location>
</feature>
<evidence type="ECO:0000313" key="2">
    <source>
        <dbReference type="EMBL" id="TFY65617.1"/>
    </source>
</evidence>
<proteinExistence type="predicted"/>
<dbReference type="Proteomes" id="UP000298327">
    <property type="component" value="Unassembled WGS sequence"/>
</dbReference>
<keyword evidence="1" id="KW-0812">Transmembrane</keyword>
<keyword evidence="3" id="KW-1185">Reference proteome</keyword>
<comment type="caution">
    <text evidence="2">The sequence shown here is derived from an EMBL/GenBank/DDBJ whole genome shotgun (WGS) entry which is preliminary data.</text>
</comment>
<organism evidence="2 3">
    <name type="scientific">Dentipellis fragilis</name>
    <dbReference type="NCBI Taxonomy" id="205917"/>
    <lineage>
        <taxon>Eukaryota</taxon>
        <taxon>Fungi</taxon>
        <taxon>Dikarya</taxon>
        <taxon>Basidiomycota</taxon>
        <taxon>Agaricomycotina</taxon>
        <taxon>Agaricomycetes</taxon>
        <taxon>Russulales</taxon>
        <taxon>Hericiaceae</taxon>
        <taxon>Dentipellis</taxon>
    </lineage>
</organism>
<gene>
    <name evidence="2" type="ORF">EVG20_g5471</name>
</gene>
<protein>
    <submittedName>
        <fullName evidence="2">Uncharacterized protein</fullName>
    </submittedName>
</protein>
<evidence type="ECO:0000256" key="1">
    <source>
        <dbReference type="SAM" id="Phobius"/>
    </source>
</evidence>
<dbReference type="OrthoDB" id="3346544at2759"/>
<name>A0A4Y9YV67_9AGAM</name>
<feature type="transmembrane region" description="Helical" evidence="1">
    <location>
        <begin position="361"/>
        <end position="379"/>
    </location>
</feature>
<reference evidence="2 3" key="1">
    <citation type="submission" date="2019-02" db="EMBL/GenBank/DDBJ databases">
        <title>Genome sequencing of the rare red list fungi Dentipellis fragilis.</title>
        <authorList>
            <person name="Buettner E."/>
            <person name="Kellner H."/>
        </authorList>
    </citation>
    <scope>NUCLEOTIDE SEQUENCE [LARGE SCALE GENOMIC DNA]</scope>
    <source>
        <strain evidence="2 3">DSM 105465</strain>
    </source>
</reference>
<feature type="transmembrane region" description="Helical" evidence="1">
    <location>
        <begin position="166"/>
        <end position="186"/>
    </location>
</feature>
<keyword evidence="1" id="KW-1133">Transmembrane helix</keyword>